<keyword evidence="3" id="KW-1185">Reference proteome</keyword>
<comment type="caution">
    <text evidence="2">The sequence shown here is derived from an EMBL/GenBank/DDBJ whole genome shotgun (WGS) entry which is preliminary data.</text>
</comment>
<dbReference type="EMBL" id="JBHSCW010000003">
    <property type="protein sequence ID" value="MFC4351617.1"/>
    <property type="molecule type" value="Genomic_DNA"/>
</dbReference>
<dbReference type="Gene3D" id="3.30.70.120">
    <property type="match status" value="1"/>
</dbReference>
<gene>
    <name evidence="2" type="primary">cutA</name>
    <name evidence="2" type="ORF">ACFOW6_08700</name>
</gene>
<evidence type="ECO:0000313" key="3">
    <source>
        <dbReference type="Proteomes" id="UP001595799"/>
    </source>
</evidence>
<comment type="similarity">
    <text evidence="1">Belongs to the CutA family.</text>
</comment>
<dbReference type="InterPro" id="IPR015867">
    <property type="entry name" value="N-reg_PII/ATP_PRibTrfase_C"/>
</dbReference>
<dbReference type="PANTHER" id="PTHR23419">
    <property type="entry name" value="DIVALENT CATION TOLERANCE CUTA-RELATED"/>
    <property type="match status" value="1"/>
</dbReference>
<organism evidence="2 3">
    <name type="scientific">Fodinicurvata halophila</name>
    <dbReference type="NCBI Taxonomy" id="1419723"/>
    <lineage>
        <taxon>Bacteria</taxon>
        <taxon>Pseudomonadati</taxon>
        <taxon>Pseudomonadota</taxon>
        <taxon>Alphaproteobacteria</taxon>
        <taxon>Rhodospirillales</taxon>
        <taxon>Rhodovibrionaceae</taxon>
        <taxon>Fodinicurvata</taxon>
    </lineage>
</organism>
<name>A0ABV8UK90_9PROT</name>
<reference evidence="3" key="1">
    <citation type="journal article" date="2019" name="Int. J. Syst. Evol. Microbiol.">
        <title>The Global Catalogue of Microorganisms (GCM) 10K type strain sequencing project: providing services to taxonomists for standard genome sequencing and annotation.</title>
        <authorList>
            <consortium name="The Broad Institute Genomics Platform"/>
            <consortium name="The Broad Institute Genome Sequencing Center for Infectious Disease"/>
            <person name="Wu L."/>
            <person name="Ma J."/>
        </authorList>
    </citation>
    <scope>NUCLEOTIDE SEQUENCE [LARGE SCALE GENOMIC DNA]</scope>
    <source>
        <strain evidence="3">CECT 8472</strain>
    </source>
</reference>
<dbReference type="RefSeq" id="WP_382421943.1">
    <property type="nucleotide sequence ID" value="NZ_JBHSCW010000003.1"/>
</dbReference>
<dbReference type="Pfam" id="PF03091">
    <property type="entry name" value="CutA1"/>
    <property type="match status" value="1"/>
</dbReference>
<dbReference type="InterPro" id="IPR011322">
    <property type="entry name" value="N-reg_PII-like_a/b"/>
</dbReference>
<evidence type="ECO:0000256" key="1">
    <source>
        <dbReference type="ARBA" id="ARBA00010169"/>
    </source>
</evidence>
<evidence type="ECO:0000313" key="2">
    <source>
        <dbReference type="EMBL" id="MFC4351617.1"/>
    </source>
</evidence>
<protein>
    <submittedName>
        <fullName evidence="2">Divalent-cation tolerance protein CutA</fullName>
    </submittedName>
</protein>
<dbReference type="InterPro" id="IPR004323">
    <property type="entry name" value="Ion_tolerance_CutA"/>
</dbReference>
<accession>A0ABV8UK90</accession>
<dbReference type="Proteomes" id="UP001595799">
    <property type="component" value="Unassembled WGS sequence"/>
</dbReference>
<sequence length="108" mass="11994">MKCVMLYVTFADQAAARALGRKLVEAHLAACANVFSEMTPIFRWEGQIQEDSEAVMIAKTRAELVEEATSFIRQHHDYDCPCVVALSLEGGNSEFLSWIVQETKDPGA</sequence>
<proteinExistence type="inferred from homology"/>
<dbReference type="SUPFAM" id="SSF54913">
    <property type="entry name" value="GlnB-like"/>
    <property type="match status" value="1"/>
</dbReference>
<dbReference type="PANTHER" id="PTHR23419:SF8">
    <property type="entry name" value="FI09726P"/>
    <property type="match status" value="1"/>
</dbReference>